<dbReference type="SUPFAM" id="SSF103190">
    <property type="entry name" value="Sensory domain-like"/>
    <property type="match status" value="1"/>
</dbReference>
<gene>
    <name evidence="14" type="ORF">SAMN05660923_00192</name>
</gene>
<dbReference type="InterPro" id="IPR033479">
    <property type="entry name" value="dCache_1"/>
</dbReference>
<evidence type="ECO:0000259" key="13">
    <source>
        <dbReference type="PROSITE" id="PS50885"/>
    </source>
</evidence>
<dbReference type="PANTHER" id="PTHR32089:SF112">
    <property type="entry name" value="LYSOZYME-LIKE PROTEIN-RELATED"/>
    <property type="match status" value="1"/>
</dbReference>
<dbReference type="Gene3D" id="1.10.8.500">
    <property type="entry name" value="HAMP domain in histidine kinase"/>
    <property type="match status" value="1"/>
</dbReference>
<evidence type="ECO:0000256" key="1">
    <source>
        <dbReference type="ARBA" id="ARBA00004651"/>
    </source>
</evidence>
<feature type="coiled-coil region" evidence="10">
    <location>
        <begin position="359"/>
        <end position="393"/>
    </location>
</feature>
<evidence type="ECO:0000256" key="6">
    <source>
        <dbReference type="ARBA" id="ARBA00023136"/>
    </source>
</evidence>
<dbReference type="AlphaFoldDB" id="A0A1H2QQT3"/>
<dbReference type="Pfam" id="PF02743">
    <property type="entry name" value="dCache_1"/>
    <property type="match status" value="1"/>
</dbReference>
<dbReference type="Pfam" id="PF00672">
    <property type="entry name" value="HAMP"/>
    <property type="match status" value="1"/>
</dbReference>
<reference evidence="14 15" key="1">
    <citation type="submission" date="2016-10" db="EMBL/GenBank/DDBJ databases">
        <authorList>
            <person name="de Groot N.N."/>
        </authorList>
    </citation>
    <scope>NUCLEOTIDE SEQUENCE [LARGE SCALE GENOMIC DNA]</scope>
    <source>
        <strain evidence="14 15">DSM 23310</strain>
    </source>
</reference>
<sequence>MKLKSKLILFTILISITSILSISVINYMVSFGTLKENVNGKFALEVMALAQEANSWLELQKDSLYEIVESLVIVDNFEYEFVYEFLREAHERNPGNEYYLAFSDKSLVSGSGWIPDSSYDPTIREWYVKAVELNDFYISPPYVDARTGAMVITVSRPFQTKNGMEGVIGSDITIDFLVDLIATTEIAGDSHIFLVDQEDNFISHVNEEYMPSEDKTTNIREILNGQLIGIMEASEPKLTDRQITDYDGVDRLFFFADIPESNWKVGTAVSKDHAIGVVYEVIKNTLIATAIILAIFILITIYMSNSITKPVAKVMQTAKKIANLDLSMSFDDKELSRKDESGQMYNSFKNIVDNLKVFLKEMENTININKEIYEDITKEIQFLANQAEDTSATTEELSAGMEQTSSTTISVNESANEINKAVMDFTEKIEEGAFTAKEISEKAEELSQQFIESKDRTMQTYSQTREEIQEAIKSSDEVEKINILSNAILEISDQTSLLALNAAIEAARAGESGRGFAVVADEIRKLAESSNQTVGEIQSVTQGITEAVNRLVSNTSNLIGFLETNVIKDYEMMVEAVNQYKEDGSALNNIISDLSATSEELSATINQITTSIDEISSTVEDSALATNNIAEKNMNIVEAITKINNTIQKNEQVSKRLQELASRVKFN</sequence>
<evidence type="ECO:0000256" key="7">
    <source>
        <dbReference type="ARBA" id="ARBA00023224"/>
    </source>
</evidence>
<keyword evidence="4 11" id="KW-0812">Transmembrane</keyword>
<dbReference type="CDD" id="cd06225">
    <property type="entry name" value="HAMP"/>
    <property type="match status" value="1"/>
</dbReference>
<dbReference type="Gene3D" id="3.30.450.20">
    <property type="entry name" value="PAS domain"/>
    <property type="match status" value="2"/>
</dbReference>
<proteinExistence type="inferred from homology"/>
<dbReference type="OrthoDB" id="1704138at2"/>
<evidence type="ECO:0000256" key="5">
    <source>
        <dbReference type="ARBA" id="ARBA00022989"/>
    </source>
</evidence>
<feature type="transmembrane region" description="Helical" evidence="11">
    <location>
        <begin position="7"/>
        <end position="29"/>
    </location>
</feature>
<dbReference type="GO" id="GO:0006935">
    <property type="term" value="P:chemotaxis"/>
    <property type="evidence" value="ECO:0007669"/>
    <property type="project" value="UniProtKB-KW"/>
</dbReference>
<dbReference type="InterPro" id="IPR029151">
    <property type="entry name" value="Sensor-like_sf"/>
</dbReference>
<dbReference type="CDD" id="cd18773">
    <property type="entry name" value="PDC1_HK_sensor"/>
    <property type="match status" value="1"/>
</dbReference>
<evidence type="ECO:0000256" key="2">
    <source>
        <dbReference type="ARBA" id="ARBA00022475"/>
    </source>
</evidence>
<dbReference type="CDD" id="cd12912">
    <property type="entry name" value="PDC2_MCP_like"/>
    <property type="match status" value="1"/>
</dbReference>
<dbReference type="Pfam" id="PF00015">
    <property type="entry name" value="MCPsignal"/>
    <property type="match status" value="1"/>
</dbReference>
<dbReference type="GO" id="GO:0005886">
    <property type="term" value="C:plasma membrane"/>
    <property type="evidence" value="ECO:0007669"/>
    <property type="project" value="UniProtKB-SubCell"/>
</dbReference>
<dbReference type="Proteomes" id="UP000198828">
    <property type="component" value="Unassembled WGS sequence"/>
</dbReference>
<evidence type="ECO:0000313" key="15">
    <source>
        <dbReference type="Proteomes" id="UP000198828"/>
    </source>
</evidence>
<keyword evidence="2" id="KW-1003">Cell membrane</keyword>
<dbReference type="RefSeq" id="WP_093749937.1">
    <property type="nucleotide sequence ID" value="NZ_FNNG01000001.1"/>
</dbReference>
<dbReference type="SUPFAM" id="SSF58104">
    <property type="entry name" value="Methyl-accepting chemotaxis protein (MCP) signaling domain"/>
    <property type="match status" value="1"/>
</dbReference>
<keyword evidence="15" id="KW-1185">Reference proteome</keyword>
<comment type="similarity">
    <text evidence="8">Belongs to the methyl-accepting chemotaxis (MCP) protein family.</text>
</comment>
<dbReference type="Gene3D" id="1.10.287.950">
    <property type="entry name" value="Methyl-accepting chemotaxis protein"/>
    <property type="match status" value="1"/>
</dbReference>
<evidence type="ECO:0000313" key="14">
    <source>
        <dbReference type="EMBL" id="SDW08809.1"/>
    </source>
</evidence>
<dbReference type="PANTHER" id="PTHR32089">
    <property type="entry name" value="METHYL-ACCEPTING CHEMOTAXIS PROTEIN MCPB"/>
    <property type="match status" value="1"/>
</dbReference>
<feature type="domain" description="HAMP" evidence="13">
    <location>
        <begin position="305"/>
        <end position="360"/>
    </location>
</feature>
<keyword evidence="5 11" id="KW-1133">Transmembrane helix</keyword>
<dbReference type="EMBL" id="FNNG01000001">
    <property type="protein sequence ID" value="SDW08809.1"/>
    <property type="molecule type" value="Genomic_DNA"/>
</dbReference>
<evidence type="ECO:0000256" key="9">
    <source>
        <dbReference type="PROSITE-ProRule" id="PRU00284"/>
    </source>
</evidence>
<dbReference type="GO" id="GO:0007165">
    <property type="term" value="P:signal transduction"/>
    <property type="evidence" value="ECO:0007669"/>
    <property type="project" value="UniProtKB-KW"/>
</dbReference>
<accession>A0A1H2QQT3</accession>
<dbReference type="PROSITE" id="PS50111">
    <property type="entry name" value="CHEMOTAXIS_TRANSDUC_2"/>
    <property type="match status" value="1"/>
</dbReference>
<keyword evidence="10" id="KW-0175">Coiled coil</keyword>
<dbReference type="SMART" id="SM00283">
    <property type="entry name" value="MA"/>
    <property type="match status" value="1"/>
</dbReference>
<evidence type="ECO:0000256" key="10">
    <source>
        <dbReference type="SAM" id="Coils"/>
    </source>
</evidence>
<evidence type="ECO:0000256" key="4">
    <source>
        <dbReference type="ARBA" id="ARBA00022692"/>
    </source>
</evidence>
<keyword evidence="6 11" id="KW-0472">Membrane</keyword>
<keyword evidence="7 9" id="KW-0807">Transducer</keyword>
<feature type="transmembrane region" description="Helical" evidence="11">
    <location>
        <begin position="285"/>
        <end position="303"/>
    </location>
</feature>
<evidence type="ECO:0000259" key="12">
    <source>
        <dbReference type="PROSITE" id="PS50111"/>
    </source>
</evidence>
<evidence type="ECO:0000256" key="8">
    <source>
        <dbReference type="ARBA" id="ARBA00029447"/>
    </source>
</evidence>
<dbReference type="SMART" id="SM00304">
    <property type="entry name" value="HAMP"/>
    <property type="match status" value="2"/>
</dbReference>
<protein>
    <submittedName>
        <fullName evidence="14">Methyl-accepting chemotaxis sensory transducer with Cache sensor</fullName>
    </submittedName>
</protein>
<comment type="subcellular location">
    <subcellularLocation>
        <location evidence="1">Cell membrane</location>
        <topology evidence="1">Multi-pass membrane protein</topology>
    </subcellularLocation>
</comment>
<dbReference type="InterPro" id="IPR003660">
    <property type="entry name" value="HAMP_dom"/>
</dbReference>
<feature type="domain" description="Methyl-accepting transducer" evidence="12">
    <location>
        <begin position="374"/>
        <end position="630"/>
    </location>
</feature>
<organism evidence="14 15">
    <name type="scientific">Tepidimicrobium xylanilyticum</name>
    <dbReference type="NCBI Taxonomy" id="1123352"/>
    <lineage>
        <taxon>Bacteria</taxon>
        <taxon>Bacillati</taxon>
        <taxon>Bacillota</taxon>
        <taxon>Tissierellia</taxon>
        <taxon>Tissierellales</taxon>
        <taxon>Tepidimicrobiaceae</taxon>
        <taxon>Tepidimicrobium</taxon>
    </lineage>
</organism>
<name>A0A1H2QQT3_9FIRM</name>
<dbReference type="InterPro" id="IPR004089">
    <property type="entry name" value="MCPsignal_dom"/>
</dbReference>
<evidence type="ECO:0000256" key="3">
    <source>
        <dbReference type="ARBA" id="ARBA00022500"/>
    </source>
</evidence>
<keyword evidence="3" id="KW-0145">Chemotaxis</keyword>
<evidence type="ECO:0000256" key="11">
    <source>
        <dbReference type="SAM" id="Phobius"/>
    </source>
</evidence>
<dbReference type="PROSITE" id="PS50885">
    <property type="entry name" value="HAMP"/>
    <property type="match status" value="1"/>
</dbReference>